<dbReference type="Gene3D" id="1.10.510.10">
    <property type="entry name" value="Transferase(Phosphotransferase) domain 1"/>
    <property type="match status" value="1"/>
</dbReference>
<dbReference type="eggNOG" id="arCOG01182">
    <property type="taxonomic scope" value="Archaea"/>
</dbReference>
<organism evidence="10 11">
    <name type="scientific">Methanococcus vannielii (strain ATCC 35089 / DSM 1224 / JCM 13029 / OCM 148 / SB)</name>
    <dbReference type="NCBI Taxonomy" id="406327"/>
    <lineage>
        <taxon>Archaea</taxon>
        <taxon>Methanobacteriati</taxon>
        <taxon>Methanobacteriota</taxon>
        <taxon>Methanomada group</taxon>
        <taxon>Methanococci</taxon>
        <taxon>Methanococcales</taxon>
        <taxon>Methanococcaceae</taxon>
        <taxon>Methanococcus</taxon>
    </lineage>
</organism>
<dbReference type="RefSeq" id="WP_012065755.1">
    <property type="nucleotide sequence ID" value="NC_009634.1"/>
</dbReference>
<comment type="catalytic activity">
    <reaction evidence="8">
        <text>L-seryl-[protein] + ATP = O-phospho-L-seryl-[protein] + ADP + H(+)</text>
        <dbReference type="Rhea" id="RHEA:17989"/>
        <dbReference type="Rhea" id="RHEA-COMP:9863"/>
        <dbReference type="Rhea" id="RHEA-COMP:11604"/>
        <dbReference type="ChEBI" id="CHEBI:15378"/>
        <dbReference type="ChEBI" id="CHEBI:29999"/>
        <dbReference type="ChEBI" id="CHEBI:30616"/>
        <dbReference type="ChEBI" id="CHEBI:83421"/>
        <dbReference type="ChEBI" id="CHEBI:456216"/>
        <dbReference type="EC" id="2.7.11.1"/>
    </reaction>
</comment>
<keyword evidence="2" id="KW-0723">Serine/threonine-protein kinase</keyword>
<evidence type="ECO:0000259" key="9">
    <source>
        <dbReference type="PROSITE" id="PS50011"/>
    </source>
</evidence>
<dbReference type="EMBL" id="CP000742">
    <property type="protein sequence ID" value="ABR54826.1"/>
    <property type="molecule type" value="Genomic_DNA"/>
</dbReference>
<dbReference type="GO" id="GO:0005524">
    <property type="term" value="F:ATP binding"/>
    <property type="evidence" value="ECO:0007669"/>
    <property type="project" value="UniProtKB-KW"/>
</dbReference>
<feature type="domain" description="Protein kinase" evidence="9">
    <location>
        <begin position="33"/>
        <end position="225"/>
    </location>
</feature>
<keyword evidence="11" id="KW-1185">Reference proteome</keyword>
<keyword evidence="6" id="KW-0067">ATP-binding</keyword>
<evidence type="ECO:0000256" key="1">
    <source>
        <dbReference type="ARBA" id="ARBA00012513"/>
    </source>
</evidence>
<dbReference type="HOGENOM" id="CLU_095575_1_0_2"/>
<evidence type="ECO:0000256" key="2">
    <source>
        <dbReference type="ARBA" id="ARBA00022527"/>
    </source>
</evidence>
<dbReference type="GeneID" id="5326075"/>
<sequence length="225" mass="26249">MANSKMEIEITDLDNISSKLFDWSIVLELAKNMDFTRYVGKGHRGVVFKAISREYIDKNGNFMQLAVKIPRIDGPKNTIIHEGRILEKTNKFGVGPKVYEYSKNHLVMEYIDGKMLKDCMDEITPNELLYIIQETLRQCLKLDLHKIDHTEIQGGKHVMFSKDKVYIIDFDKAREHSPKNFTSAMSLLFGENYISKKTRDLLNISDNDMKIFRKLAKDYKILFKE</sequence>
<dbReference type="InterPro" id="IPR011009">
    <property type="entry name" value="Kinase-like_dom_sf"/>
</dbReference>
<evidence type="ECO:0000313" key="10">
    <source>
        <dbReference type="EMBL" id="ABR54826.1"/>
    </source>
</evidence>
<keyword evidence="4" id="KW-0547">Nucleotide-binding</keyword>
<dbReference type="GO" id="GO:0004674">
    <property type="term" value="F:protein serine/threonine kinase activity"/>
    <property type="evidence" value="ECO:0007669"/>
    <property type="project" value="UniProtKB-KW"/>
</dbReference>
<dbReference type="InterPro" id="IPR018934">
    <property type="entry name" value="RIO_dom"/>
</dbReference>
<evidence type="ECO:0000256" key="3">
    <source>
        <dbReference type="ARBA" id="ARBA00022679"/>
    </source>
</evidence>
<dbReference type="InterPro" id="IPR000719">
    <property type="entry name" value="Prot_kinase_dom"/>
</dbReference>
<dbReference type="EC" id="2.7.11.1" evidence="1"/>
<gene>
    <name evidence="10" type="ordered locus">Mevan_0922</name>
</gene>
<name>A6UQQ4_METVS</name>
<evidence type="ECO:0000313" key="11">
    <source>
        <dbReference type="Proteomes" id="UP000001107"/>
    </source>
</evidence>
<protein>
    <recommendedName>
        <fullName evidence="1">non-specific serine/threonine protein kinase</fullName>
        <ecNumber evidence="1">2.7.11.1</ecNumber>
    </recommendedName>
</protein>
<reference evidence="10" key="1">
    <citation type="submission" date="2007-06" db="EMBL/GenBank/DDBJ databases">
        <title>Complete sequence of Methanococcus vannielii SB.</title>
        <authorList>
            <consortium name="US DOE Joint Genome Institute"/>
            <person name="Copeland A."/>
            <person name="Lucas S."/>
            <person name="Lapidus A."/>
            <person name="Barry K."/>
            <person name="Glavina del Rio T."/>
            <person name="Dalin E."/>
            <person name="Tice H."/>
            <person name="Pitluck S."/>
            <person name="Chain P."/>
            <person name="Malfatti S."/>
            <person name="Shin M."/>
            <person name="Vergez L."/>
            <person name="Schmutz J."/>
            <person name="Larimer F."/>
            <person name="Land M."/>
            <person name="Hauser L."/>
            <person name="Kyrpides N."/>
            <person name="Anderson I."/>
            <person name="Sieprawska-Lupa M."/>
            <person name="Whitman W.B."/>
            <person name="Richardson P."/>
        </authorList>
    </citation>
    <scope>NUCLEOTIDE SEQUENCE [LARGE SCALE GENOMIC DNA]</scope>
    <source>
        <strain evidence="10">SB</strain>
    </source>
</reference>
<accession>A6UQQ4</accession>
<keyword evidence="3" id="KW-0808">Transferase</keyword>
<dbReference type="PROSITE" id="PS50011">
    <property type="entry name" value="PROTEIN_KINASE_DOM"/>
    <property type="match status" value="1"/>
</dbReference>
<dbReference type="Pfam" id="PF01163">
    <property type="entry name" value="RIO1"/>
    <property type="match status" value="1"/>
</dbReference>
<dbReference type="STRING" id="406327.Mevan_0922"/>
<evidence type="ECO:0000256" key="6">
    <source>
        <dbReference type="ARBA" id="ARBA00022840"/>
    </source>
</evidence>
<comment type="catalytic activity">
    <reaction evidence="7">
        <text>L-threonyl-[protein] + ATP = O-phospho-L-threonyl-[protein] + ADP + H(+)</text>
        <dbReference type="Rhea" id="RHEA:46608"/>
        <dbReference type="Rhea" id="RHEA-COMP:11060"/>
        <dbReference type="Rhea" id="RHEA-COMP:11605"/>
        <dbReference type="ChEBI" id="CHEBI:15378"/>
        <dbReference type="ChEBI" id="CHEBI:30013"/>
        <dbReference type="ChEBI" id="CHEBI:30616"/>
        <dbReference type="ChEBI" id="CHEBI:61977"/>
        <dbReference type="ChEBI" id="CHEBI:456216"/>
        <dbReference type="EC" id="2.7.11.1"/>
    </reaction>
</comment>
<dbReference type="OrthoDB" id="86092at2157"/>
<dbReference type="KEGG" id="mvn:Mevan_0922"/>
<evidence type="ECO:0000256" key="8">
    <source>
        <dbReference type="ARBA" id="ARBA00048679"/>
    </source>
</evidence>
<proteinExistence type="predicted"/>
<evidence type="ECO:0000256" key="7">
    <source>
        <dbReference type="ARBA" id="ARBA00047899"/>
    </source>
</evidence>
<evidence type="ECO:0000256" key="5">
    <source>
        <dbReference type="ARBA" id="ARBA00022777"/>
    </source>
</evidence>
<dbReference type="Proteomes" id="UP000001107">
    <property type="component" value="Chromosome"/>
</dbReference>
<evidence type="ECO:0000256" key="4">
    <source>
        <dbReference type="ARBA" id="ARBA00022741"/>
    </source>
</evidence>
<dbReference type="SUPFAM" id="SSF56112">
    <property type="entry name" value="Protein kinase-like (PK-like)"/>
    <property type="match status" value="1"/>
</dbReference>
<keyword evidence="5" id="KW-0418">Kinase</keyword>
<dbReference type="AlphaFoldDB" id="A6UQQ4"/>